<dbReference type="EC" id="4.6.1.19" evidence="4"/>
<feature type="chain" id="PRO_5042999849" evidence="3">
    <location>
        <begin position="32"/>
        <end position="346"/>
    </location>
</feature>
<dbReference type="GO" id="GO:0006401">
    <property type="term" value="P:RNA catabolic process"/>
    <property type="evidence" value="ECO:0007669"/>
    <property type="project" value="TreeGrafter"/>
</dbReference>
<reference evidence="4 5" key="1">
    <citation type="journal article" date="2022" name="IScience">
        <title>An ultrasensitive nanofiber-based assay for enzymatic hydrolysis and deep-sea microbial degradation of cellulose.</title>
        <authorList>
            <person name="Tsudome M."/>
            <person name="Tachioka M."/>
            <person name="Miyazaki M."/>
            <person name="Uchimura K."/>
            <person name="Tsuda M."/>
            <person name="Takaki Y."/>
            <person name="Deguchi S."/>
        </authorList>
    </citation>
    <scope>NUCLEOTIDE SEQUENCE [LARGE SCALE GENOMIC DNA]</scope>
    <source>
        <strain evidence="4 5">GE09</strain>
    </source>
</reference>
<dbReference type="SUPFAM" id="SSF55895">
    <property type="entry name" value="Ribonuclease Rh-like"/>
    <property type="match status" value="1"/>
</dbReference>
<dbReference type="PROSITE" id="PS00531">
    <property type="entry name" value="RNASE_T2_2"/>
    <property type="match status" value="1"/>
</dbReference>
<keyword evidence="4" id="KW-0456">Lyase</keyword>
<evidence type="ECO:0000313" key="4">
    <source>
        <dbReference type="EMBL" id="BCD99579.1"/>
    </source>
</evidence>
<dbReference type="PANTHER" id="PTHR11240:SF22">
    <property type="entry name" value="RIBONUCLEASE T2"/>
    <property type="match status" value="1"/>
</dbReference>
<dbReference type="InterPro" id="IPR033130">
    <property type="entry name" value="RNase_T2_His_AS_2"/>
</dbReference>
<dbReference type="InterPro" id="IPR036430">
    <property type="entry name" value="RNase_T2-like_sf"/>
</dbReference>
<gene>
    <name evidence="4" type="ORF">MARGE09_P3781</name>
</gene>
<comment type="similarity">
    <text evidence="1 2">Belongs to the RNase T2 family.</text>
</comment>
<dbReference type="InterPro" id="IPR018188">
    <property type="entry name" value="RNase_T2_His_AS_1"/>
</dbReference>
<dbReference type="Proteomes" id="UP001320119">
    <property type="component" value="Chromosome"/>
</dbReference>
<dbReference type="RefSeq" id="WP_236984845.1">
    <property type="nucleotide sequence ID" value="NZ_AP023086.1"/>
</dbReference>
<accession>A0AAN1WL43</accession>
<protein>
    <submittedName>
        <fullName evidence="4">Ribonuclease T2</fullName>
        <ecNumber evidence="4">4.6.1.19</ecNumber>
    </submittedName>
</protein>
<dbReference type="PROSITE" id="PS00530">
    <property type="entry name" value="RNASE_T2_1"/>
    <property type="match status" value="1"/>
</dbReference>
<dbReference type="GO" id="GO:0033897">
    <property type="term" value="F:ribonuclease T2 activity"/>
    <property type="evidence" value="ECO:0007669"/>
    <property type="project" value="UniProtKB-EC"/>
</dbReference>
<dbReference type="GO" id="GO:0003723">
    <property type="term" value="F:RNA binding"/>
    <property type="evidence" value="ECO:0007669"/>
    <property type="project" value="InterPro"/>
</dbReference>
<feature type="signal peptide" evidence="3">
    <location>
        <begin position="1"/>
        <end position="31"/>
    </location>
</feature>
<dbReference type="AlphaFoldDB" id="A0AAN1WL43"/>
<sequence length="346" mass="37547">MKTKLSVKSCGVRLVALVCWLMLLQGPVAYAAPASGEFVATQPCDLYQSKRKGTNPGGLRTKVAERYPIIEVLSEEGVATWVRVKTGIAPQPDRWVAAQCGELLNVELRPARNAQAPAGASCQLANQFDANVLAVSWQPAFCEVRGGDKQECITLSQARFDASHFTLHGLWPNRQSCGRRYGYCGAVKEKPSSFCAYPALTIEPELRQALGIVMPSASAGTCLQRHEWWKHGTCSGLSENDYFSLSLALVKQVNQSAFVSDFIAPNIGQRVTRDAFEKAFNQSFGRNTYRRVALQCSQGLLTELQIALPQTLEQASQLTDLLQVGSVPTNGSGSCGASFVIDAAPQ</sequence>
<evidence type="ECO:0000256" key="3">
    <source>
        <dbReference type="SAM" id="SignalP"/>
    </source>
</evidence>
<evidence type="ECO:0000313" key="5">
    <source>
        <dbReference type="Proteomes" id="UP001320119"/>
    </source>
</evidence>
<organism evidence="4 5">
    <name type="scientific">Marinagarivorans cellulosilyticus</name>
    <dbReference type="NCBI Taxonomy" id="2721545"/>
    <lineage>
        <taxon>Bacteria</taxon>
        <taxon>Pseudomonadati</taxon>
        <taxon>Pseudomonadota</taxon>
        <taxon>Gammaproteobacteria</taxon>
        <taxon>Cellvibrionales</taxon>
        <taxon>Cellvibrionaceae</taxon>
        <taxon>Marinagarivorans</taxon>
    </lineage>
</organism>
<dbReference type="KEGG" id="marq:MARGE09_P3781"/>
<evidence type="ECO:0000256" key="2">
    <source>
        <dbReference type="RuleBase" id="RU004328"/>
    </source>
</evidence>
<dbReference type="InterPro" id="IPR001568">
    <property type="entry name" value="RNase_T2-like"/>
</dbReference>
<dbReference type="Gene3D" id="3.90.730.10">
    <property type="entry name" value="Ribonuclease T2-like"/>
    <property type="match status" value="1"/>
</dbReference>
<dbReference type="EMBL" id="AP023086">
    <property type="protein sequence ID" value="BCD99579.1"/>
    <property type="molecule type" value="Genomic_DNA"/>
</dbReference>
<name>A0AAN1WL43_9GAMM</name>
<keyword evidence="5" id="KW-1185">Reference proteome</keyword>
<dbReference type="Pfam" id="PF00445">
    <property type="entry name" value="Ribonuclease_T2"/>
    <property type="match status" value="1"/>
</dbReference>
<evidence type="ECO:0000256" key="1">
    <source>
        <dbReference type="ARBA" id="ARBA00007469"/>
    </source>
</evidence>
<proteinExistence type="inferred from homology"/>
<keyword evidence="3" id="KW-0732">Signal</keyword>
<dbReference type="PANTHER" id="PTHR11240">
    <property type="entry name" value="RIBONUCLEASE T2"/>
    <property type="match status" value="1"/>
</dbReference>